<keyword evidence="7" id="KW-0472">Membrane</keyword>
<feature type="transmembrane region" description="Helical" evidence="7">
    <location>
        <begin position="45"/>
        <end position="62"/>
    </location>
</feature>
<evidence type="ECO:0000256" key="1">
    <source>
        <dbReference type="ARBA" id="ARBA00000085"/>
    </source>
</evidence>
<feature type="transmembrane region" description="Helical" evidence="7">
    <location>
        <begin position="137"/>
        <end position="168"/>
    </location>
</feature>
<dbReference type="Gene3D" id="3.30.565.10">
    <property type="entry name" value="Histidine kinase-like ATPase, C-terminal domain"/>
    <property type="match status" value="1"/>
</dbReference>
<dbReference type="AlphaFoldDB" id="A0AB39UWZ4"/>
<gene>
    <name evidence="9" type="ORF">AAIA72_00490</name>
</gene>
<name>A0AB39UWZ4_9GAMM</name>
<dbReference type="EMBL" id="CP154858">
    <property type="protein sequence ID" value="XDT72499.1"/>
    <property type="molecule type" value="Genomic_DNA"/>
</dbReference>
<dbReference type="InterPro" id="IPR003661">
    <property type="entry name" value="HisK_dim/P_dom"/>
</dbReference>
<reference evidence="9" key="1">
    <citation type="submission" date="2024-05" db="EMBL/GenBank/DDBJ databases">
        <title>Genome sequencing of novel strain.</title>
        <authorList>
            <person name="Ganbat D."/>
            <person name="Ganbat S."/>
            <person name="Lee S.-J."/>
        </authorList>
    </citation>
    <scope>NUCLEOTIDE SEQUENCE</scope>
    <source>
        <strain evidence="9">SMD15-11</strain>
    </source>
</reference>
<dbReference type="Pfam" id="PF02518">
    <property type="entry name" value="HATPase_c"/>
    <property type="match status" value="1"/>
</dbReference>
<dbReference type="PROSITE" id="PS50109">
    <property type="entry name" value="HIS_KIN"/>
    <property type="match status" value="1"/>
</dbReference>
<feature type="transmembrane region" description="Helical" evidence="7">
    <location>
        <begin position="106"/>
        <end position="125"/>
    </location>
</feature>
<dbReference type="EC" id="2.7.13.3" evidence="2"/>
<keyword evidence="7" id="KW-0812">Transmembrane</keyword>
<dbReference type="Gene3D" id="1.10.287.130">
    <property type="match status" value="1"/>
</dbReference>
<feature type="domain" description="Histidine kinase" evidence="8">
    <location>
        <begin position="235"/>
        <end position="448"/>
    </location>
</feature>
<dbReference type="PANTHER" id="PTHR43711:SF1">
    <property type="entry name" value="HISTIDINE KINASE 1"/>
    <property type="match status" value="1"/>
</dbReference>
<proteinExistence type="predicted"/>
<dbReference type="KEGG" id="tcd:AAIA72_00490"/>
<feature type="transmembrane region" description="Helical" evidence="7">
    <location>
        <begin position="180"/>
        <end position="200"/>
    </location>
</feature>
<evidence type="ECO:0000256" key="7">
    <source>
        <dbReference type="SAM" id="Phobius"/>
    </source>
</evidence>
<dbReference type="PANTHER" id="PTHR43711">
    <property type="entry name" value="TWO-COMPONENT HISTIDINE KINASE"/>
    <property type="match status" value="1"/>
</dbReference>
<dbReference type="CDD" id="cd00075">
    <property type="entry name" value="HATPase"/>
    <property type="match status" value="1"/>
</dbReference>
<evidence type="ECO:0000313" key="9">
    <source>
        <dbReference type="EMBL" id="XDT72499.1"/>
    </source>
</evidence>
<dbReference type="GO" id="GO:0000155">
    <property type="term" value="F:phosphorelay sensor kinase activity"/>
    <property type="evidence" value="ECO:0007669"/>
    <property type="project" value="InterPro"/>
</dbReference>
<evidence type="ECO:0000256" key="4">
    <source>
        <dbReference type="ARBA" id="ARBA00022679"/>
    </source>
</evidence>
<dbReference type="InterPro" id="IPR036097">
    <property type="entry name" value="HisK_dim/P_sf"/>
</dbReference>
<evidence type="ECO:0000256" key="2">
    <source>
        <dbReference type="ARBA" id="ARBA00012438"/>
    </source>
</evidence>
<dbReference type="SMART" id="SM00387">
    <property type="entry name" value="HATPase_c"/>
    <property type="match status" value="1"/>
</dbReference>
<keyword evidence="4" id="KW-0808">Transferase</keyword>
<dbReference type="SUPFAM" id="SSF55874">
    <property type="entry name" value="ATPase domain of HSP90 chaperone/DNA topoisomerase II/histidine kinase"/>
    <property type="match status" value="1"/>
</dbReference>
<organism evidence="9">
    <name type="scientific">Thermohahella caldifontis</name>
    <dbReference type="NCBI Taxonomy" id="3142973"/>
    <lineage>
        <taxon>Bacteria</taxon>
        <taxon>Pseudomonadati</taxon>
        <taxon>Pseudomonadota</taxon>
        <taxon>Gammaproteobacteria</taxon>
        <taxon>Oceanospirillales</taxon>
        <taxon>Hahellaceae</taxon>
        <taxon>Thermohahella</taxon>
    </lineage>
</organism>
<dbReference type="InterPro" id="IPR050736">
    <property type="entry name" value="Sensor_HK_Regulatory"/>
</dbReference>
<dbReference type="SMART" id="SM00388">
    <property type="entry name" value="HisKA"/>
    <property type="match status" value="1"/>
</dbReference>
<evidence type="ECO:0000256" key="6">
    <source>
        <dbReference type="ARBA" id="ARBA00023012"/>
    </source>
</evidence>
<protein>
    <recommendedName>
        <fullName evidence="2">histidine kinase</fullName>
        <ecNumber evidence="2">2.7.13.3</ecNumber>
    </recommendedName>
</protein>
<accession>A0AB39UWZ4</accession>
<dbReference type="InterPro" id="IPR036890">
    <property type="entry name" value="HATPase_C_sf"/>
</dbReference>
<dbReference type="InterPro" id="IPR003594">
    <property type="entry name" value="HATPase_dom"/>
</dbReference>
<comment type="catalytic activity">
    <reaction evidence="1">
        <text>ATP + protein L-histidine = ADP + protein N-phospho-L-histidine.</text>
        <dbReference type="EC" id="2.7.13.3"/>
    </reaction>
</comment>
<dbReference type="PRINTS" id="PR00344">
    <property type="entry name" value="BCTRLSENSOR"/>
</dbReference>
<dbReference type="CDD" id="cd00082">
    <property type="entry name" value="HisKA"/>
    <property type="match status" value="1"/>
</dbReference>
<keyword evidence="5 9" id="KW-0418">Kinase</keyword>
<keyword evidence="3" id="KW-0597">Phosphoprotein</keyword>
<keyword evidence="6" id="KW-0902">Two-component regulatory system</keyword>
<dbReference type="RefSeq" id="WP_369601505.1">
    <property type="nucleotide sequence ID" value="NZ_CP154858.1"/>
</dbReference>
<dbReference type="InterPro" id="IPR005467">
    <property type="entry name" value="His_kinase_dom"/>
</dbReference>
<feature type="transmembrane region" description="Helical" evidence="7">
    <location>
        <begin position="74"/>
        <end position="94"/>
    </location>
</feature>
<keyword evidence="7" id="KW-1133">Transmembrane helix</keyword>
<evidence type="ECO:0000259" key="8">
    <source>
        <dbReference type="PROSITE" id="PS50109"/>
    </source>
</evidence>
<evidence type="ECO:0000256" key="3">
    <source>
        <dbReference type="ARBA" id="ARBA00022553"/>
    </source>
</evidence>
<dbReference type="InterPro" id="IPR004358">
    <property type="entry name" value="Sig_transdc_His_kin-like_C"/>
</dbReference>
<sequence>MTGPAERDETRLKAQIAEGFHRLRFEPRLELAYQQYYHDLLRDRVPWVALSAIVFFMIYAVMDWAALPGEISRYTIPIRLLIVCPAVVLTLYAYSRNWAREHFMALYASTYLIGGLSVVAILWIAHAHAFAMPYEGLFIVVMFGFFLMGLSFRLGTLLSMIIVSAYLAVELGLGRSPEKLAAEGFFLLTGLGVGSVGAWLQEYAQRKAFLHESLLECARIRTERDSQAKSRFIAAAGHDLRQPLHSLALLTSALKGCDTEEAREALAERMDASVQHLNRLISNLLDVSRLSLGVSQPDWTEADAVPLIRRVLNELKPLALVRGVTLEDRLPEQLNVRMDALWVERIVMNLVVNAISHAHCTVVRVSALARGPRWRIEVLDNGRGIPTAVQGQIFREFYRGERQEGELAGMGLGLAIVRRMLTAMNAPMGVVSEEGKGSCFWFELDQVSARSPVINEAKSASTV</sequence>
<dbReference type="SUPFAM" id="SSF47384">
    <property type="entry name" value="Homodimeric domain of signal transducing histidine kinase"/>
    <property type="match status" value="1"/>
</dbReference>
<evidence type="ECO:0000256" key="5">
    <source>
        <dbReference type="ARBA" id="ARBA00022777"/>
    </source>
</evidence>
<dbReference type="Pfam" id="PF00512">
    <property type="entry name" value="HisKA"/>
    <property type="match status" value="1"/>
</dbReference>